<dbReference type="Gene3D" id="3.40.50.10140">
    <property type="entry name" value="Toll/interleukin-1 receptor homology (TIR) domain"/>
    <property type="match status" value="1"/>
</dbReference>
<reference evidence="6" key="1">
    <citation type="submission" date="2022-08" db="EMBL/GenBank/DDBJ databases">
        <authorList>
            <person name="Gutierrez-Valencia J."/>
        </authorList>
    </citation>
    <scope>NUCLEOTIDE SEQUENCE</scope>
</reference>
<dbReference type="InterPro" id="IPR000157">
    <property type="entry name" value="TIR_dom"/>
</dbReference>
<dbReference type="GO" id="GO:0006952">
    <property type="term" value="P:defense response"/>
    <property type="evidence" value="ECO:0007669"/>
    <property type="project" value="InterPro"/>
</dbReference>
<dbReference type="SUPFAM" id="SSF52058">
    <property type="entry name" value="L domain-like"/>
    <property type="match status" value="3"/>
</dbReference>
<dbReference type="Gene3D" id="3.80.10.10">
    <property type="entry name" value="Ribonuclease Inhibitor"/>
    <property type="match status" value="3"/>
</dbReference>
<keyword evidence="1" id="KW-0433">Leucine-rich repeat</keyword>
<dbReference type="Proteomes" id="UP001154282">
    <property type="component" value="Unassembled WGS sequence"/>
</dbReference>
<name>A0AAV0N1N0_9ROSI</name>
<dbReference type="PANTHER" id="PTHR11017:SF570">
    <property type="entry name" value="DISEASE RESISTANCE PROTEIN (TIR-NBS CLASS)-RELATED"/>
    <property type="match status" value="1"/>
</dbReference>
<dbReference type="Pfam" id="PF01582">
    <property type="entry name" value="TIR"/>
    <property type="match status" value="1"/>
</dbReference>
<dbReference type="SUPFAM" id="SSF52540">
    <property type="entry name" value="P-loop containing nucleoside triphosphate hydrolases"/>
    <property type="match status" value="1"/>
</dbReference>
<dbReference type="InterPro" id="IPR006553">
    <property type="entry name" value="Leu-rich_rpt_Cys-con_subtyp"/>
</dbReference>
<feature type="domain" description="TIR" evidence="5">
    <location>
        <begin position="40"/>
        <end position="202"/>
    </location>
</feature>
<dbReference type="SMART" id="SM00382">
    <property type="entry name" value="AAA"/>
    <property type="match status" value="1"/>
</dbReference>
<dbReference type="Gene3D" id="1.10.8.430">
    <property type="entry name" value="Helical domain of apoptotic protease-activating factors"/>
    <property type="match status" value="1"/>
</dbReference>
<dbReference type="GO" id="GO:0043531">
    <property type="term" value="F:ADP binding"/>
    <property type="evidence" value="ECO:0007669"/>
    <property type="project" value="InterPro"/>
</dbReference>
<dbReference type="PANTHER" id="PTHR11017">
    <property type="entry name" value="LEUCINE-RICH REPEAT-CONTAINING PROTEIN"/>
    <property type="match status" value="1"/>
</dbReference>
<evidence type="ECO:0000256" key="2">
    <source>
        <dbReference type="ARBA" id="ARBA00022737"/>
    </source>
</evidence>
<evidence type="ECO:0000256" key="3">
    <source>
        <dbReference type="ARBA" id="ARBA00023027"/>
    </source>
</evidence>
<proteinExistence type="predicted"/>
<sequence length="1225" mass="138337">VSPRVLRGDFLLLLLPLTSCHLPQKIWLLKLQRDMESSAGDYEVFLSFRGPDVRNGFADHLYTSLARAKIRTFMDEEELQKGEGIAPSLVRAIPESKIYIPILSERYASSKWCLLELAQMVDCWKQGKGHLILPIFYLVKPRDVRHQEGPYHQAFEQHAHKHSPQTVKEWKEALREVGQLKGWHVTESRGEGAIVDEVLSKVESHLRSMYALVTDELVGIDTPMEEVMKLLNLESSKERVIVGIHGMGGLGKTTLSKAVYNEICAQFDRCCYLEDAREVLAKSDGVVSLQNKVISTILEGDYHVQNASEGINMIKNRVCKHKLLLVVDDIDDKFEFNKILGKLGDFSSGSRFILTTRYTRILDFISDCRLYEPRELSRDLSLQLFSKHAFGMNNPPEEDAGISKEFVKVATGLPLALKVIGSLLYRRKRKFWEEKLKELQSIPSSENMLQERLKVSYTDLSHNEKQIFLDIACFFAGSHKDIPYYMWSGCDFYPESGITNLIHRSLLKLDERNQFWMHDLIKDLGRAIVREDVRNPYNRSRIWSTDDALDMLRIEEGSERVEVVRIDVKFSDDHDRLLTSKKFEKLSGLRYLEVRYGLMMGDFSQILPNLCCLRLYNCRSIPTNVNTKQLSVLDLEGSSVMDDWKGWSGIKATSKLKAINIANCLLTKSPDLSTCTSLEYINFMGSFTVDGQFSIGKFKNLETLILKGIDITTLIIGGGGIGKLRRLEEMQLMGTNLRELPAGMENLPSLETLSFGSAHCMEIPRLPASLKRLSISYSSRVPNLAELKELESLSYLWADNPWIPGDLWRLPNLKELTLRHSRFDGPLLQDDQDQEAAAALPTSLTRLLVESCPQLNELPSLVNLCNLTRLVLSGIGVSEIRGLGELRALETMELCRLENLNNLNGLENLLLLKTLTLRNAPLERLPSLANLTKLKDLEVWDCSNLVEIQGLGGIGRESLSRLKIGRCPNLADSDGLQLLVALEELLLYQQSFGGMQSLNLSGLVNGCTSIQQLPDLSELRNLKELHLSDCQSLIHLAGIERLESLQRLLLPRCRSITKLPNLSGLRNLETLDLQRCVELTEVEGVEGLESLRWLLLSECRSVTKLTNLSGLKNLETLHLSECVNLTEVEGVEGLESLTRLQLYNCRSITELGNLSGLEKLEELNIMGCTKLMEVNGLDELEKLRYLDMGRRMRVKYLAKSAAIYCLRLAGAAPVVGRLVSWGARS</sequence>
<comment type="caution">
    <text evidence="6">The sequence shown here is derived from an EMBL/GenBank/DDBJ whole genome shotgun (WGS) entry which is preliminary data.</text>
</comment>
<dbReference type="InterPro" id="IPR044974">
    <property type="entry name" value="Disease_R_plants"/>
</dbReference>
<dbReference type="PROSITE" id="PS50104">
    <property type="entry name" value="TIR"/>
    <property type="match status" value="1"/>
</dbReference>
<accession>A0AAV0N1N0</accession>
<feature type="signal peptide" evidence="4">
    <location>
        <begin position="1"/>
        <end position="20"/>
    </location>
</feature>
<dbReference type="SUPFAM" id="SSF52200">
    <property type="entry name" value="Toll/Interleukin receptor TIR domain"/>
    <property type="match status" value="1"/>
</dbReference>
<evidence type="ECO:0000313" key="7">
    <source>
        <dbReference type="Proteomes" id="UP001154282"/>
    </source>
</evidence>
<evidence type="ECO:0000256" key="4">
    <source>
        <dbReference type="SAM" id="SignalP"/>
    </source>
</evidence>
<dbReference type="Gene3D" id="3.40.50.300">
    <property type="entry name" value="P-loop containing nucleotide triphosphate hydrolases"/>
    <property type="match status" value="1"/>
</dbReference>
<dbReference type="InterPro" id="IPR026906">
    <property type="entry name" value="LRR_5"/>
</dbReference>
<gene>
    <name evidence="6" type="ORF">LITE_LOCUS31179</name>
</gene>
<keyword evidence="4" id="KW-0732">Signal</keyword>
<dbReference type="InterPro" id="IPR002182">
    <property type="entry name" value="NB-ARC"/>
</dbReference>
<dbReference type="FunFam" id="3.40.50.10140:FF:000007">
    <property type="entry name" value="Disease resistance protein (TIR-NBS-LRR class)"/>
    <property type="match status" value="1"/>
</dbReference>
<dbReference type="SMART" id="SM00255">
    <property type="entry name" value="TIR"/>
    <property type="match status" value="1"/>
</dbReference>
<feature type="chain" id="PRO_5043572417" description="TIR domain-containing protein" evidence="4">
    <location>
        <begin position="21"/>
        <end position="1225"/>
    </location>
</feature>
<dbReference type="InterPro" id="IPR027417">
    <property type="entry name" value="P-loop_NTPase"/>
</dbReference>
<dbReference type="AlphaFoldDB" id="A0AAV0N1N0"/>
<dbReference type="InterPro" id="IPR003593">
    <property type="entry name" value="AAA+_ATPase"/>
</dbReference>
<evidence type="ECO:0000256" key="1">
    <source>
        <dbReference type="ARBA" id="ARBA00022614"/>
    </source>
</evidence>
<dbReference type="PRINTS" id="PR00364">
    <property type="entry name" value="DISEASERSIST"/>
</dbReference>
<evidence type="ECO:0000259" key="5">
    <source>
        <dbReference type="PROSITE" id="PS50104"/>
    </source>
</evidence>
<protein>
    <recommendedName>
        <fullName evidence="5">TIR domain-containing protein</fullName>
    </recommendedName>
</protein>
<keyword evidence="3" id="KW-0520">NAD</keyword>
<organism evidence="6 7">
    <name type="scientific">Linum tenue</name>
    <dbReference type="NCBI Taxonomy" id="586396"/>
    <lineage>
        <taxon>Eukaryota</taxon>
        <taxon>Viridiplantae</taxon>
        <taxon>Streptophyta</taxon>
        <taxon>Embryophyta</taxon>
        <taxon>Tracheophyta</taxon>
        <taxon>Spermatophyta</taxon>
        <taxon>Magnoliopsida</taxon>
        <taxon>eudicotyledons</taxon>
        <taxon>Gunneridae</taxon>
        <taxon>Pentapetalae</taxon>
        <taxon>rosids</taxon>
        <taxon>fabids</taxon>
        <taxon>Malpighiales</taxon>
        <taxon>Linaceae</taxon>
        <taxon>Linum</taxon>
    </lineage>
</organism>
<dbReference type="InterPro" id="IPR035897">
    <property type="entry name" value="Toll_tir_struct_dom_sf"/>
</dbReference>
<dbReference type="InterPro" id="IPR058192">
    <property type="entry name" value="WHD_ROQ1-like"/>
</dbReference>
<dbReference type="InterPro" id="IPR042197">
    <property type="entry name" value="Apaf_helical"/>
</dbReference>
<dbReference type="GO" id="GO:0007165">
    <property type="term" value="P:signal transduction"/>
    <property type="evidence" value="ECO:0007669"/>
    <property type="project" value="InterPro"/>
</dbReference>
<dbReference type="InterPro" id="IPR032675">
    <property type="entry name" value="LRR_dom_sf"/>
</dbReference>
<evidence type="ECO:0000313" key="6">
    <source>
        <dbReference type="EMBL" id="CAI0452329.1"/>
    </source>
</evidence>
<feature type="non-terminal residue" evidence="6">
    <location>
        <position position="1"/>
    </location>
</feature>
<dbReference type="EMBL" id="CAMGYJ010000007">
    <property type="protein sequence ID" value="CAI0452329.1"/>
    <property type="molecule type" value="Genomic_DNA"/>
</dbReference>
<dbReference type="SMART" id="SM00367">
    <property type="entry name" value="LRR_CC"/>
    <property type="match status" value="5"/>
</dbReference>
<dbReference type="Pfam" id="PF23282">
    <property type="entry name" value="WHD_ROQ1"/>
    <property type="match status" value="1"/>
</dbReference>
<keyword evidence="2" id="KW-0677">Repeat</keyword>
<dbReference type="Pfam" id="PF13306">
    <property type="entry name" value="LRR_5"/>
    <property type="match status" value="1"/>
</dbReference>
<dbReference type="Pfam" id="PF00931">
    <property type="entry name" value="NB-ARC"/>
    <property type="match status" value="1"/>
</dbReference>
<keyword evidence="7" id="KW-1185">Reference proteome</keyword>